<sequence>MSFNNLEIIEFDLVLNKTDDMFDPQAARVLDVEKHFERLFEEHEVPLLMRTYGRALKIAQVKHDETALKTLFDGRDNLRIELDGFPESSSCDSQANFFSLFGDEIPTKVWIFLWTSAIMKETPLADVLRTMKIEEETNEVQELVYAHGFYDVFHIYTAAVHRYPTRWKLRMAKLLSFDVWKRSLSRHKPGWEKRMESFQKTNRKLLEEYNPSRDKDERFYLEWFCSRIPECIWIDIWMDELKSNFETPASFTVGRLNRTPPVPSKRSLIADFTSLSCSHNFAEMIETYHQVCFFWVRDDSSIVPTLLESWKTISRDVATTWAEIEAAWLASDDDDLSPYGQADFLRVHQQLIPPDAMFSAWAEEAREKAVRGQVSPAEVLLWKLQYEATRVGGLSRKERALEKLVEIQVTEGEKGFVQNFCDALDVQPHPILMGNFDNLLDDRNWYRSHPIREEIWPQESAELTFLWRNTLAKTQAAFLREHGHRIPGHVLPETLVHEVEGEGGDGPISKVLETMGIEY</sequence>
<dbReference type="AlphaFoldDB" id="A0A6C0CFZ5"/>
<accession>A0A6C0CFZ5</accession>
<protein>
    <submittedName>
        <fullName evidence="1">Uncharacterized protein</fullName>
    </submittedName>
</protein>
<dbReference type="EMBL" id="MN739411">
    <property type="protein sequence ID" value="QHT03361.1"/>
    <property type="molecule type" value="Genomic_DNA"/>
</dbReference>
<name>A0A6C0CFZ5_9ZZZZ</name>
<reference evidence="1" key="1">
    <citation type="journal article" date="2020" name="Nature">
        <title>Giant virus diversity and host interactions through global metagenomics.</title>
        <authorList>
            <person name="Schulz F."/>
            <person name="Roux S."/>
            <person name="Paez-Espino D."/>
            <person name="Jungbluth S."/>
            <person name="Walsh D.A."/>
            <person name="Denef V.J."/>
            <person name="McMahon K.D."/>
            <person name="Konstantinidis K.T."/>
            <person name="Eloe-Fadrosh E.A."/>
            <person name="Kyrpides N.C."/>
            <person name="Woyke T."/>
        </authorList>
    </citation>
    <scope>NUCLEOTIDE SEQUENCE</scope>
    <source>
        <strain evidence="1">GVMAG-M-3300021079-18</strain>
    </source>
</reference>
<proteinExistence type="predicted"/>
<organism evidence="1">
    <name type="scientific">viral metagenome</name>
    <dbReference type="NCBI Taxonomy" id="1070528"/>
    <lineage>
        <taxon>unclassified sequences</taxon>
        <taxon>metagenomes</taxon>
        <taxon>organismal metagenomes</taxon>
    </lineage>
</organism>
<evidence type="ECO:0000313" key="1">
    <source>
        <dbReference type="EMBL" id="QHT03361.1"/>
    </source>
</evidence>